<feature type="compositionally biased region" description="Polar residues" evidence="1">
    <location>
        <begin position="332"/>
        <end position="345"/>
    </location>
</feature>
<protein>
    <submittedName>
        <fullName evidence="2">Uncharacterized protein</fullName>
    </submittedName>
</protein>
<gene>
    <name evidence="2" type="ORF">CSOJ01_08949</name>
</gene>
<keyword evidence="3" id="KW-1185">Reference proteome</keyword>
<feature type="region of interest" description="Disordered" evidence="1">
    <location>
        <begin position="315"/>
        <end position="381"/>
    </location>
</feature>
<feature type="compositionally biased region" description="Basic residues" evidence="1">
    <location>
        <begin position="178"/>
        <end position="192"/>
    </location>
</feature>
<accession>A0A8H6J4B1</accession>
<dbReference type="AlphaFoldDB" id="A0A8H6J4B1"/>
<evidence type="ECO:0000313" key="2">
    <source>
        <dbReference type="EMBL" id="KAF6806290.1"/>
    </source>
</evidence>
<organism evidence="2 3">
    <name type="scientific">Colletotrichum sojae</name>
    <dbReference type="NCBI Taxonomy" id="2175907"/>
    <lineage>
        <taxon>Eukaryota</taxon>
        <taxon>Fungi</taxon>
        <taxon>Dikarya</taxon>
        <taxon>Ascomycota</taxon>
        <taxon>Pezizomycotina</taxon>
        <taxon>Sordariomycetes</taxon>
        <taxon>Hypocreomycetidae</taxon>
        <taxon>Glomerellales</taxon>
        <taxon>Glomerellaceae</taxon>
        <taxon>Colletotrichum</taxon>
        <taxon>Colletotrichum orchidearum species complex</taxon>
    </lineage>
</organism>
<evidence type="ECO:0000313" key="3">
    <source>
        <dbReference type="Proteomes" id="UP000652219"/>
    </source>
</evidence>
<evidence type="ECO:0000256" key="1">
    <source>
        <dbReference type="SAM" id="MobiDB-lite"/>
    </source>
</evidence>
<dbReference type="EMBL" id="WIGN01000162">
    <property type="protein sequence ID" value="KAF6806290.1"/>
    <property type="molecule type" value="Genomic_DNA"/>
</dbReference>
<proteinExistence type="predicted"/>
<feature type="compositionally biased region" description="Basic and acidic residues" evidence="1">
    <location>
        <begin position="118"/>
        <end position="128"/>
    </location>
</feature>
<reference evidence="2 3" key="1">
    <citation type="journal article" date="2020" name="Phytopathology">
        <title>Genome Sequence Resources of Colletotrichum truncatum, C. plurivorum, C. musicola, and C. sojae: Four Species Pathogenic to Soybean (Glycine max).</title>
        <authorList>
            <person name="Rogerio F."/>
            <person name="Boufleur T.R."/>
            <person name="Ciampi-Guillardi M."/>
            <person name="Sukno S.A."/>
            <person name="Thon M.R."/>
            <person name="Massola Junior N.S."/>
            <person name="Baroncelli R."/>
        </authorList>
    </citation>
    <scope>NUCLEOTIDE SEQUENCE [LARGE SCALE GENOMIC DNA]</scope>
    <source>
        <strain evidence="2 3">LFN0009</strain>
    </source>
</reference>
<name>A0A8H6J4B1_9PEZI</name>
<feature type="compositionally biased region" description="Polar residues" evidence="1">
    <location>
        <begin position="98"/>
        <end position="109"/>
    </location>
</feature>
<feature type="region of interest" description="Disordered" evidence="1">
    <location>
        <begin position="97"/>
        <end position="205"/>
    </location>
</feature>
<feature type="compositionally biased region" description="Basic residues" evidence="1">
    <location>
        <begin position="149"/>
        <end position="170"/>
    </location>
</feature>
<sequence length="381" mass="41666">MKKPKPREPIPSTETIEEQLSQDKDRIEQRFRQDLRALVRNHEKDHEGIVRYFLTRAAVTHPKDHKTLKPSIRSGLLPCMSHIRYTRDSLTVGYTAAPSATTVPPSGSTARGRGPELPGRKAKTEGRLGEVTSELSTPRRTHEGPPTGQRRKLPSRPVKSHAKRTARKYVLKPDPAGRIRKSLSRKSSKSTKKGPAGGEDSSPRAVTTALATRRVNSGQKSSCAFKYKLKEETSYYILECPTPDCGFVFSRHPFDDGLAVRHFGECGVQHGGDEDIVRRLACRLVPCERASSRHASDERVSDYNRKVAERAQETLTGIPDAAGGAPPVSAAEGSQSQPESETSMLSEIPTVIIDDDSTIASTNGAETPAESWGLEAGLVTV</sequence>
<dbReference type="Proteomes" id="UP000652219">
    <property type="component" value="Unassembled WGS sequence"/>
</dbReference>
<comment type="caution">
    <text evidence="2">The sequence shown here is derived from an EMBL/GenBank/DDBJ whole genome shotgun (WGS) entry which is preliminary data.</text>
</comment>
<feature type="region of interest" description="Disordered" evidence="1">
    <location>
        <begin position="1"/>
        <end position="28"/>
    </location>
</feature>